<accession>A0A450W2D0</accession>
<gene>
    <name evidence="1" type="ORF">BECKLPF1236B_GA0070989_102028</name>
</gene>
<name>A0A450W2D0_9GAMM</name>
<proteinExistence type="predicted"/>
<dbReference type="AlphaFoldDB" id="A0A450W2D0"/>
<dbReference type="EMBL" id="CAADFK010000020">
    <property type="protein sequence ID" value="VFK11179.1"/>
    <property type="molecule type" value="Genomic_DNA"/>
</dbReference>
<evidence type="ECO:0000313" key="1">
    <source>
        <dbReference type="EMBL" id="VFK11179.1"/>
    </source>
</evidence>
<sequence>MRYAYPPYGPESGLLFHSNIPLIFFADSLALTWDFDIPFVENLPGNRFAKPRDNLTHS</sequence>
<protein>
    <submittedName>
        <fullName evidence="1">Uncharacterized protein</fullName>
    </submittedName>
</protein>
<reference evidence="1" key="1">
    <citation type="submission" date="2019-02" db="EMBL/GenBank/DDBJ databases">
        <authorList>
            <person name="Gruber-Vodicka R. H."/>
            <person name="Seah K. B. B."/>
        </authorList>
    </citation>
    <scope>NUCLEOTIDE SEQUENCE</scope>
    <source>
        <strain evidence="1">BECK_S313</strain>
    </source>
</reference>
<organism evidence="1">
    <name type="scientific">Candidatus Kentrum sp. LPFa</name>
    <dbReference type="NCBI Taxonomy" id="2126335"/>
    <lineage>
        <taxon>Bacteria</taxon>
        <taxon>Pseudomonadati</taxon>
        <taxon>Pseudomonadota</taxon>
        <taxon>Gammaproteobacteria</taxon>
        <taxon>Candidatus Kentrum</taxon>
    </lineage>
</organism>